<evidence type="ECO:0000313" key="8">
    <source>
        <dbReference type="Proteomes" id="UP000197679"/>
    </source>
</evidence>
<proteinExistence type="predicted"/>
<keyword evidence="3" id="KW-0560">Oxidoreductase</keyword>
<dbReference type="NCBIfam" id="TIGR01292">
    <property type="entry name" value="TRX_reduct"/>
    <property type="match status" value="1"/>
</dbReference>
<feature type="domain" description="FAD/NAD(P)-binding" evidence="6">
    <location>
        <begin position="4"/>
        <end position="289"/>
    </location>
</feature>
<dbReference type="InterPro" id="IPR050097">
    <property type="entry name" value="Ferredoxin-NADP_redctase_2"/>
</dbReference>
<dbReference type="AlphaFoldDB" id="A0A218NNC2"/>
<dbReference type="PRINTS" id="PR00368">
    <property type="entry name" value="FADPNR"/>
</dbReference>
<dbReference type="GO" id="GO:0019430">
    <property type="term" value="P:removal of superoxide radicals"/>
    <property type="evidence" value="ECO:0007669"/>
    <property type="project" value="InterPro"/>
</dbReference>
<evidence type="ECO:0000256" key="2">
    <source>
        <dbReference type="ARBA" id="ARBA00022827"/>
    </source>
</evidence>
<evidence type="ECO:0000256" key="1">
    <source>
        <dbReference type="ARBA" id="ARBA00022630"/>
    </source>
</evidence>
<dbReference type="Pfam" id="PF07992">
    <property type="entry name" value="Pyr_redox_2"/>
    <property type="match status" value="1"/>
</dbReference>
<keyword evidence="1" id="KW-0285">Flavoprotein</keyword>
<protein>
    <submittedName>
        <fullName evidence="7">Thioredoxin reductase</fullName>
    </submittedName>
</protein>
<dbReference type="SUPFAM" id="SSF51905">
    <property type="entry name" value="FAD/NAD(P)-binding domain"/>
    <property type="match status" value="1"/>
</dbReference>
<dbReference type="InterPro" id="IPR023753">
    <property type="entry name" value="FAD/NAD-binding_dom"/>
</dbReference>
<accession>A0A218NNC2</accession>
<name>A0A218NNC2_9ARCH</name>
<keyword evidence="2" id="KW-0274">FAD</keyword>
<gene>
    <name evidence="7" type="ORF">Mia14_0649</name>
</gene>
<dbReference type="EMBL" id="CP019964">
    <property type="protein sequence ID" value="ASI13952.1"/>
    <property type="molecule type" value="Genomic_DNA"/>
</dbReference>
<keyword evidence="8" id="KW-1185">Reference proteome</keyword>
<evidence type="ECO:0000256" key="4">
    <source>
        <dbReference type="ARBA" id="ARBA00023157"/>
    </source>
</evidence>
<keyword evidence="5" id="KW-0676">Redox-active center</keyword>
<dbReference type="GO" id="GO:0005737">
    <property type="term" value="C:cytoplasm"/>
    <property type="evidence" value="ECO:0007669"/>
    <property type="project" value="InterPro"/>
</dbReference>
<keyword evidence="4" id="KW-1015">Disulfide bond</keyword>
<evidence type="ECO:0000259" key="6">
    <source>
        <dbReference type="Pfam" id="PF07992"/>
    </source>
</evidence>
<dbReference type="InterPro" id="IPR008255">
    <property type="entry name" value="Pyr_nucl-diS_OxRdtase_2_AS"/>
</dbReference>
<sequence length="314" mass="34014">MVEDVIVIGGGPAGLSASLYLAREDFHPMVIAGLEAGGQLLLTTTVENYPGFPEGIQGPELVDKFRKQSSRFGTRFVDENAVSIDLKSRPFTVKTASDEYKANCIIVATGASPRLLGLESEKKFIGKGVSTCATCDAPFFKNKKVIVVGGGDTAMEDSDFLTKFAESVTIVHRRDEFRASKIMQERVKSNKKINIIWNSEVVEILGDAKVTGARIKNVVNGEESTIETDGVFMAIGYSPNTKFLEGVLPMENGYIVTKDDVNTDIPGVYVAGDDADFKYRQAATAVGSGVKAALEARAYIQQLKYDESKGQEKA</sequence>
<reference evidence="7 8" key="1">
    <citation type="journal article" date="2017" name="Nat. Commun.">
        <title>'ARMAN' archaea depend on association with euryarchaeal host in culture and in situ.</title>
        <authorList>
            <person name="Golyshina O."/>
            <person name="Toshchakov S."/>
            <person name="Makarova K."/>
            <person name="Gavrilov S."/>
            <person name="Korzhenkov A."/>
            <person name="La Cono V."/>
            <person name="Arcadi E."/>
            <person name="Nechitaylo T."/>
            <person name="Ferrer M."/>
            <person name="Kublanov I."/>
            <person name="Wolf Y."/>
            <person name="Yakimov M."/>
            <person name="Golyshin P."/>
            <person name="Slesarev A."/>
            <person name="Kozyavkin S."/>
        </authorList>
    </citation>
    <scope>NUCLEOTIDE SEQUENCE [LARGE SCALE GENOMIC DNA]</scope>
    <source>
        <strain evidence="7 8">Mia14</strain>
    </source>
</reference>
<dbReference type="Proteomes" id="UP000197679">
    <property type="component" value="Chromosome"/>
</dbReference>
<dbReference type="Gene3D" id="3.50.50.60">
    <property type="entry name" value="FAD/NAD(P)-binding domain"/>
    <property type="match status" value="2"/>
</dbReference>
<dbReference type="KEGG" id="marh:Mia14_0649"/>
<dbReference type="InterPro" id="IPR005982">
    <property type="entry name" value="Thioredox_Rdtase"/>
</dbReference>
<dbReference type="InterPro" id="IPR036188">
    <property type="entry name" value="FAD/NAD-bd_sf"/>
</dbReference>
<dbReference type="PANTHER" id="PTHR48105">
    <property type="entry name" value="THIOREDOXIN REDUCTASE 1-RELATED-RELATED"/>
    <property type="match status" value="1"/>
</dbReference>
<evidence type="ECO:0000256" key="5">
    <source>
        <dbReference type="ARBA" id="ARBA00023284"/>
    </source>
</evidence>
<evidence type="ECO:0000256" key="3">
    <source>
        <dbReference type="ARBA" id="ARBA00023002"/>
    </source>
</evidence>
<dbReference type="RefSeq" id="WP_088820216.1">
    <property type="nucleotide sequence ID" value="NZ_CP019964.1"/>
</dbReference>
<dbReference type="GeneID" id="33314202"/>
<dbReference type="PRINTS" id="PR00469">
    <property type="entry name" value="PNDRDTASEII"/>
</dbReference>
<dbReference type="PROSITE" id="PS00573">
    <property type="entry name" value="PYRIDINE_REDOX_2"/>
    <property type="match status" value="1"/>
</dbReference>
<organism evidence="7 8">
    <name type="scientific">Candidatus Mancarchaeum acidiphilum</name>
    <dbReference type="NCBI Taxonomy" id="1920749"/>
    <lineage>
        <taxon>Archaea</taxon>
        <taxon>Candidatus Micrarchaeota</taxon>
        <taxon>Candidatus Mancarchaeum</taxon>
    </lineage>
</organism>
<dbReference type="OrthoDB" id="27340at2157"/>
<dbReference type="GO" id="GO:0004791">
    <property type="term" value="F:thioredoxin-disulfide reductase (NADPH) activity"/>
    <property type="evidence" value="ECO:0007669"/>
    <property type="project" value="InterPro"/>
</dbReference>
<evidence type="ECO:0000313" key="7">
    <source>
        <dbReference type="EMBL" id="ASI13952.1"/>
    </source>
</evidence>